<feature type="coiled-coil region" evidence="1">
    <location>
        <begin position="47"/>
        <end position="81"/>
    </location>
</feature>
<evidence type="ECO:0000313" key="3">
    <source>
        <dbReference type="EMBL" id="QJA46125.1"/>
    </source>
</evidence>
<accession>A0A6H1ZFT3</accession>
<dbReference type="AlphaFoldDB" id="A0A6H1ZFT3"/>
<protein>
    <submittedName>
        <fullName evidence="3">Putative portal protein</fullName>
    </submittedName>
</protein>
<gene>
    <name evidence="3" type="ORF">TM448A00317_0027</name>
    <name evidence="4" type="ORF">TM448B00343_0032</name>
</gene>
<proteinExistence type="predicted"/>
<evidence type="ECO:0000313" key="4">
    <source>
        <dbReference type="EMBL" id="QJH95026.1"/>
    </source>
</evidence>
<reference evidence="3" key="1">
    <citation type="submission" date="2020-03" db="EMBL/GenBank/DDBJ databases">
        <title>The deep terrestrial virosphere.</title>
        <authorList>
            <person name="Holmfeldt K."/>
            <person name="Nilsson E."/>
            <person name="Simone D."/>
            <person name="Lopez-Fernandez M."/>
            <person name="Wu X."/>
            <person name="de Brujin I."/>
            <person name="Lundin D."/>
            <person name="Andersson A."/>
            <person name="Bertilsson S."/>
            <person name="Dopson M."/>
        </authorList>
    </citation>
    <scope>NUCLEOTIDE SEQUENCE</scope>
    <source>
        <strain evidence="3">TM448A00317</strain>
        <strain evidence="4">TM448B00343</strain>
    </source>
</reference>
<sequence length="519" mass="58529">MEGAVMPRNASWGIELSVLKAKQQADNDRMNDAADKIDLYTDDANDIIEAQLKAEFVKQNYDRLKLNINKSQNILKRVINEISTIYKAEAHRTTGDKPNDRYQEILKESYLDVKLKKVNRYTNLLNECLLKPTIRKGRFCFDIITPNIAFVFQDEDDPTLAKGICYQISYVNTRGRSDVDWHFWSVDEGAGEYVLFDNNFRPKKTVYGEDGEKGPYPYLTKEKEAVLPFVTFHRDSPDYTFWDQDTGGDLYNAGVRAHVKMTMMDYFFKTCSFKQIYIIGDTSKMPQDQIMDTASPLSCPAGEGAEIGVLDIQNNMKQLQDALAYNINAVVNNYGISADQFTLVGGEMSGRALKIRNRALMEIREEQIPLYRQYEWELFSVIRIVNNAWAGGGGLKKKLIPWELEFAVDFAEIEFPEDPIEEIEIQSKYLNSGIISLGGFYQHFNTDVTDEAEAEKTITANLKKLKELKAEYPALDESLAAILGMGMSGGGGDDEGAGDGGGGDKGDVKNKDDKEGKEE</sequence>
<dbReference type="EMBL" id="MT144003">
    <property type="protein sequence ID" value="QJA46125.1"/>
    <property type="molecule type" value="Genomic_DNA"/>
</dbReference>
<name>A0A6H1ZFT3_9ZZZZ</name>
<evidence type="ECO:0000256" key="1">
    <source>
        <dbReference type="SAM" id="Coils"/>
    </source>
</evidence>
<dbReference type="EMBL" id="MT144611">
    <property type="protein sequence ID" value="QJH95026.1"/>
    <property type="molecule type" value="Genomic_DNA"/>
</dbReference>
<feature type="region of interest" description="Disordered" evidence="2">
    <location>
        <begin position="486"/>
        <end position="519"/>
    </location>
</feature>
<keyword evidence="1" id="KW-0175">Coiled coil</keyword>
<feature type="compositionally biased region" description="Basic and acidic residues" evidence="2">
    <location>
        <begin position="502"/>
        <end position="519"/>
    </location>
</feature>
<organism evidence="3">
    <name type="scientific">viral metagenome</name>
    <dbReference type="NCBI Taxonomy" id="1070528"/>
    <lineage>
        <taxon>unclassified sequences</taxon>
        <taxon>metagenomes</taxon>
        <taxon>organismal metagenomes</taxon>
    </lineage>
</organism>
<evidence type="ECO:0000256" key="2">
    <source>
        <dbReference type="SAM" id="MobiDB-lite"/>
    </source>
</evidence>